<protein>
    <submittedName>
        <fullName evidence="11">Cation-independent mannose-6-phosphate receptor</fullName>
    </submittedName>
</protein>
<dbReference type="KEGG" id="goe:100901845"/>
<evidence type="ECO:0000256" key="6">
    <source>
        <dbReference type="ARBA" id="ARBA00023136"/>
    </source>
</evidence>
<feature type="domain" description="MRH" evidence="9">
    <location>
        <begin position="2094"/>
        <end position="2244"/>
    </location>
</feature>
<keyword evidence="11" id="KW-0675">Receptor</keyword>
<dbReference type="Gene3D" id="2.70.130.10">
    <property type="entry name" value="Mannose-6-phosphate receptor binding domain"/>
    <property type="match status" value="15"/>
</dbReference>
<comment type="subcellular location">
    <subcellularLocation>
        <location evidence="1">Endomembrane system</location>
    </subcellularLocation>
</comment>
<feature type="domain" description="MRH" evidence="9">
    <location>
        <begin position="1932"/>
        <end position="2084"/>
    </location>
</feature>
<evidence type="ECO:0000256" key="5">
    <source>
        <dbReference type="ARBA" id="ARBA00022989"/>
    </source>
</evidence>
<dbReference type="Proteomes" id="UP000694867">
    <property type="component" value="Unplaced"/>
</dbReference>
<keyword evidence="4" id="KW-0732">Signal</keyword>
<dbReference type="GO" id="GO:0005886">
    <property type="term" value="C:plasma membrane"/>
    <property type="evidence" value="ECO:0007669"/>
    <property type="project" value="TreeGrafter"/>
</dbReference>
<feature type="domain" description="MRH" evidence="9">
    <location>
        <begin position="1184"/>
        <end position="1329"/>
    </location>
</feature>
<dbReference type="GO" id="GO:0005537">
    <property type="term" value="F:D-mannose binding"/>
    <property type="evidence" value="ECO:0007669"/>
    <property type="project" value="InterPro"/>
</dbReference>
<feature type="domain" description="MRH" evidence="9">
    <location>
        <begin position="1630"/>
        <end position="1773"/>
    </location>
</feature>
<dbReference type="InterPro" id="IPR044865">
    <property type="entry name" value="MRH_dom"/>
</dbReference>
<feature type="domain" description="MRH" evidence="9">
    <location>
        <begin position="101"/>
        <end position="246"/>
    </location>
</feature>
<dbReference type="SMART" id="SM01404">
    <property type="entry name" value="CIMR"/>
    <property type="match status" value="14"/>
</dbReference>
<gene>
    <name evidence="11" type="primary">LOC100901845</name>
</gene>
<dbReference type="GO" id="GO:0038023">
    <property type="term" value="F:signaling receptor activity"/>
    <property type="evidence" value="ECO:0007669"/>
    <property type="project" value="InterPro"/>
</dbReference>
<accession>A0AAJ6W021</accession>
<evidence type="ECO:0000259" key="9">
    <source>
        <dbReference type="PROSITE" id="PS51914"/>
    </source>
</evidence>
<feature type="domain" description="MRH" evidence="9">
    <location>
        <begin position="1785"/>
        <end position="1923"/>
    </location>
</feature>
<dbReference type="GO" id="GO:0005802">
    <property type="term" value="C:trans-Golgi network"/>
    <property type="evidence" value="ECO:0007669"/>
    <property type="project" value="TreeGrafter"/>
</dbReference>
<keyword evidence="2" id="KW-0813">Transport</keyword>
<dbReference type="Pfam" id="PF00878">
    <property type="entry name" value="CIMR"/>
    <property type="match status" value="14"/>
</dbReference>
<dbReference type="InterPro" id="IPR009011">
    <property type="entry name" value="Man6P_isomerase_rcpt-bd_dom_sf"/>
</dbReference>
<feature type="domain" description="MRH" evidence="9">
    <location>
        <begin position="871"/>
        <end position="1005"/>
    </location>
</feature>
<dbReference type="RefSeq" id="XP_003746600.1">
    <property type="nucleotide sequence ID" value="XM_003746552.1"/>
</dbReference>
<evidence type="ECO:0000313" key="10">
    <source>
        <dbReference type="Proteomes" id="UP000694867"/>
    </source>
</evidence>
<feature type="domain" description="MRH" evidence="9">
    <location>
        <begin position="573"/>
        <end position="702"/>
    </location>
</feature>
<evidence type="ECO:0000256" key="7">
    <source>
        <dbReference type="ARBA" id="ARBA00023157"/>
    </source>
</evidence>
<feature type="domain" description="MRH" evidence="9">
    <location>
        <begin position="1011"/>
        <end position="1178"/>
    </location>
</feature>
<feature type="domain" description="MRH" evidence="9">
    <location>
        <begin position="708"/>
        <end position="864"/>
    </location>
</feature>
<dbReference type="SUPFAM" id="SSF50911">
    <property type="entry name" value="Mannose 6-phosphate receptor domain"/>
    <property type="match status" value="15"/>
</dbReference>
<dbReference type="GO" id="GO:0005770">
    <property type="term" value="C:late endosome"/>
    <property type="evidence" value="ECO:0007669"/>
    <property type="project" value="TreeGrafter"/>
</dbReference>
<dbReference type="CTD" id="43223"/>
<feature type="transmembrane region" description="Helical" evidence="8">
    <location>
        <begin position="2263"/>
        <end position="2284"/>
    </location>
</feature>
<dbReference type="PANTHER" id="PTHR15071">
    <property type="entry name" value="MANNOSE-6-PHOSPHATE RECEPTOR FAMILY MEMBER"/>
    <property type="match status" value="1"/>
</dbReference>
<dbReference type="GO" id="GO:0005520">
    <property type="term" value="F:insulin-like growth factor binding"/>
    <property type="evidence" value="ECO:0007669"/>
    <property type="project" value="TreeGrafter"/>
</dbReference>
<feature type="domain" description="MRH" evidence="9">
    <location>
        <begin position="420"/>
        <end position="567"/>
    </location>
</feature>
<dbReference type="GeneID" id="100901845"/>
<feature type="domain" description="MRH" evidence="9">
    <location>
        <begin position="296"/>
        <end position="405"/>
    </location>
</feature>
<dbReference type="PANTHER" id="PTHR15071:SF17">
    <property type="entry name" value="CATION-INDEPENDENT MANNOSE-6-PHOSPHATE RECEPTOR"/>
    <property type="match status" value="1"/>
</dbReference>
<reference evidence="11" key="1">
    <citation type="submission" date="2025-08" db="UniProtKB">
        <authorList>
            <consortium name="RefSeq"/>
        </authorList>
    </citation>
    <scope>IDENTIFICATION</scope>
</reference>
<dbReference type="PROSITE" id="PS51914">
    <property type="entry name" value="MRH"/>
    <property type="match status" value="14"/>
</dbReference>
<dbReference type="GO" id="GO:0007041">
    <property type="term" value="P:lysosomal transport"/>
    <property type="evidence" value="ECO:0007669"/>
    <property type="project" value="InterPro"/>
</dbReference>
<feature type="domain" description="MRH" evidence="9">
    <location>
        <begin position="1483"/>
        <end position="1628"/>
    </location>
</feature>
<evidence type="ECO:0000256" key="2">
    <source>
        <dbReference type="ARBA" id="ARBA00022448"/>
    </source>
</evidence>
<name>A0AAJ6W021_9ACAR</name>
<feature type="domain" description="MRH" evidence="9">
    <location>
        <begin position="1333"/>
        <end position="1473"/>
    </location>
</feature>
<keyword evidence="5 8" id="KW-1133">Transmembrane helix</keyword>
<proteinExistence type="predicted"/>
<keyword evidence="3 8" id="KW-0812">Transmembrane</keyword>
<evidence type="ECO:0000256" key="4">
    <source>
        <dbReference type="ARBA" id="ARBA00022729"/>
    </source>
</evidence>
<evidence type="ECO:0000256" key="8">
    <source>
        <dbReference type="SAM" id="Phobius"/>
    </source>
</evidence>
<organism evidence="10 11">
    <name type="scientific">Galendromus occidentalis</name>
    <name type="common">western predatory mite</name>
    <dbReference type="NCBI Taxonomy" id="34638"/>
    <lineage>
        <taxon>Eukaryota</taxon>
        <taxon>Metazoa</taxon>
        <taxon>Ecdysozoa</taxon>
        <taxon>Arthropoda</taxon>
        <taxon>Chelicerata</taxon>
        <taxon>Arachnida</taxon>
        <taxon>Acari</taxon>
        <taxon>Parasitiformes</taxon>
        <taxon>Mesostigmata</taxon>
        <taxon>Gamasina</taxon>
        <taxon>Phytoseioidea</taxon>
        <taxon>Phytoseiidae</taxon>
        <taxon>Typhlodrominae</taxon>
        <taxon>Galendromus</taxon>
    </lineage>
</organism>
<evidence type="ECO:0000256" key="3">
    <source>
        <dbReference type="ARBA" id="ARBA00022692"/>
    </source>
</evidence>
<keyword evidence="7" id="KW-1015">Disulfide bond</keyword>
<evidence type="ECO:0000256" key="1">
    <source>
        <dbReference type="ARBA" id="ARBA00004308"/>
    </source>
</evidence>
<sequence>MACRVVTEGGATKVKTYIPFDESKNGSIELNKNYLFMTGGPCPVKMHRESKVFINFHCGTHLGSPQYLLEWFCQVGFRWRTSAACKEKHPNDDGVKAPVQVPCYVVDEATGVKYDLSHLTRTTGYHEVEASKMDLFINVCQEINDPMIRCAPGTAACLNLQKTWKAVGVIRSNTKVELVEGTKDLIITYPGPISAKPFHNCDDSPSTVIHFRCPSKRGRPGKPPRLLANISCQYMIEWETDHACPEHAVLGDAHECKLNVDGNPIELGRLRNPKDNGYHRVQNVTIDGVPREVVIDICNMGIGNEGPCGEMGALHSANVCFKDDKGQAVVLGTKADARLRYTDGRAVLVYPDGGLCKEQSNRKWSTVIEFVCDSDSAFGEPVLTEVNKDLCLVQFEWRTVSSCVPDVVIPDSEDYSDFQETCIHVESNFTVDLISLSQSTGPWHVMDEDKRFPYPLLLNVCSPVRSPGLAANCSHDSSICGIGENAQTISYGKFSTMKLSQTHARPVAMLEFSAGDKCATDASLNYRTKVHMVCIPGAVGISPRFIALDEKECVLHLEWHTRAACPQVSLVSSGCMVESKTHGFKIDLTPLKELGVQTIQHEGYEYDISVCAPLSVNYKCVNETSICRRKLDNKHELTPLGEPSSVLTYNGGLAVIQYHGVNESSSITFTCDYNAQAGKPVVFAAQQGLTAIEWATSFACPTTNAHYQSCLVFSKDSSNHLYDLSRLSRVKGGKDWIVESQDPKDPTIRLRFHVNLCQPLKQPPKGCDPTASICVETIYPDRKPTVADAGHAVNPPIFERGQLMLNYSNGEPCLRRGVNSTRRTVIHFQCGDHFGGNGEYLQFIGRLDECGYSLLWTTEAACPIRHQTVKDECTVVDRLTGDAFNVSHMIAPTFYTAENYQFNLCGPIRNSSECPGNNVSVCLIDKDGKGTAIATSSGYQLDFIGVDGLRLSYMGDVAGNTTRVEIELVCTSAESSKEGSSEVLGPVGGDRVHRIIFYSSGLCVSQRSDQTSCEIINRDTGQVYDLRPLTKMSLFNWEAEEYTSINQGYTQSRDAESRYYFNICRKLNPMGNHGDNLPKDSFASVTHPGTPPTMGLSLGRHIEEIGFTKDGTILIKYVGGDPCPQTDSNKTGISKARLKSSLITLACSPSDEEMPKILRNSDNCDYIFYMETPAACPVRKVIGGECRVWDPNFKHEYDISPLGAQGRTYSVMYPHHLGTFRISVCQALRGAAELCGGDDEAAACLVGEDGRNVSLGKASSKLQYDTGILTLVYKDGAAGCASSGEKRSTTIHFLCDHSAKVGISSPLFGSVDENCGHVFHWYTELACPPREEVQCKIETPHGLVDLSKLSNPRGNYIVNDAVTQESIKYVINICRSVIPKKSVSCDFRAGACSVSGNKTINLGVASKPFYNDEEMSVKASFLNGDPCPEGGKDAKWSTSITFGCTENEDSLVHFSTQGCTVYFMWRTRDACPMSSETKPVENRTCTTIHPASNQTIDLQSLVRADTVSPYRIRGPNGSEFKLNICGKARQTSCGEDTGICLEKKNESAHKVAPPSTKLIWDDGVLAMVFTGGDRCGLLTGDREQNMSAIIHFVCPSAGYGTEAPTFVSQSRDDCEHRFVWPTELVCHQVLQCVHYEEGETYDLSALSSRAHSVHNIIDPGYQYFISVCRPLEPIRPYTSMHPNAAAVRVAVNTKHVESLGHVLLEPFTDFQNAITLIYINGSQCEYDEKQLNKARIIFECDYSQDAGEPVLIDIDKDECIYLFRWRTNLVCPGAGDLAIIDPRREKCKFEIPQRGLTIDLTALSRKSPYQIKANGPDGKESGTYSMSLCKDNPTSGCRNSELCFSSQHENISYGVADSFFFQRQSLFVRFDNGSPCVGATKKTHAALVQFECDPFYETGGPVIEKQFTCTTVFRWKTAHVCTKQQLQEHSSHECIISDRSKSYDLTMLSSVSHVWILNEPESRSQYYLNVCGIGYNWPLEALDKCSHTGVCVNRMGDNKKSDYSSLGDYLSRQMEVVRDDHIRITYRGGDPSNCHRLDEHPTTVIDLICAQDGDLIGTPTLVQEPTSTNCSFVFRWFTRSACAETTDELVLQKNGFLVDARLHRAFNLTSLFNTTYRVQERRNQNDNYTYLIHLGEVTVGGSRAVPWRMGPCAQSAVCQSKKNYFMKNLGTVTKQKFLLRGRELLLEIDTGALCLDKANETVKSIFSFTCDSERTQKSHEPVFVYETRSCHYIFSWPTEFVCADKFVSMYVIDNQVGGGASSAAGVVTTLTILGVIVAGVMIFFSKPENRMAVRSRTLRFFRTVTMPHYYYSKTESEMQSPLDNDGDTVLLSPSLVLQPEDEDYTPLA</sequence>
<keyword evidence="6 8" id="KW-0472">Membrane</keyword>
<keyword evidence="10" id="KW-1185">Reference proteome</keyword>
<dbReference type="InterPro" id="IPR000479">
    <property type="entry name" value="CIMR_rpt"/>
</dbReference>
<evidence type="ECO:0000313" key="11">
    <source>
        <dbReference type="RefSeq" id="XP_003746600.1"/>
    </source>
</evidence>